<proteinExistence type="predicted"/>
<organism evidence="1 2">
    <name type="scientific">Sphingobium fuliginis (strain ATCC 27551)</name>
    <dbReference type="NCBI Taxonomy" id="336203"/>
    <lineage>
        <taxon>Bacteria</taxon>
        <taxon>Pseudomonadati</taxon>
        <taxon>Pseudomonadota</taxon>
        <taxon>Alphaproteobacteria</taxon>
        <taxon>Sphingomonadales</taxon>
        <taxon>Sphingomonadaceae</taxon>
        <taxon>Sphingobium</taxon>
    </lineage>
</organism>
<reference evidence="1 2" key="1">
    <citation type="journal article" date="2013" name="Biodegradation">
        <title>Occurrence of 4-tert-butylphenol (4-t-BP) biodegradation in an aquatic sample caused by the presence of Spirodela polyrrhiza and isolation of a 4-t-BP-utilizing bacterium.</title>
        <authorList>
            <person name="Ogata Y."/>
            <person name="Toyama T."/>
            <person name="Yu N."/>
            <person name="Wang X."/>
            <person name="Sei K."/>
            <person name="Ike M."/>
        </authorList>
    </citation>
    <scope>NUCLEOTIDE SEQUENCE [LARGE SCALE GENOMIC DNA]</scope>
    <source>
        <strain evidence="1 2">OMI</strain>
    </source>
</reference>
<comment type="caution">
    <text evidence="1">The sequence shown here is derived from an EMBL/GenBank/DDBJ whole genome shotgun (WGS) entry which is preliminary data.</text>
</comment>
<dbReference type="InterPro" id="IPR042186">
    <property type="entry name" value="FimD_plug_dom"/>
</dbReference>
<dbReference type="Gene3D" id="2.60.40.3110">
    <property type="match status" value="1"/>
</dbReference>
<dbReference type="PANTHER" id="PTHR30451">
    <property type="entry name" value="OUTER MEMBRANE USHER PROTEIN"/>
    <property type="match status" value="1"/>
</dbReference>
<dbReference type="PANTHER" id="PTHR30451:SF5">
    <property type="entry name" value="SLR0019 PROTEIN"/>
    <property type="match status" value="1"/>
</dbReference>
<name>A0A292ZHW8_SPHSA</name>
<sequence>MPLAAALSGAGRAGWRPGRASVLLWLSLAQPAAASDLPLALAVPVAVEPDGSPRPMPVGVVINGQPLEETGLVVLSAGRLFVRQDMLSQWGLRLPAPLRQMEVGGCNYALLDGLPGLSVKLDGSGGTLLIDAGPSFFPTAHIGPEQRGRPVMEAVPVQFAGYDLSVARWGGGWAASALLDAGMSGGWGVAGITALMQQGGGGPGAVRLDSNVIRDFQDRRLRLVLGDTLTRGADWNRPVRFAGVRLGTDFSLTPEAVTYPVPRLSGSAALPSVVDLAAASSRQSMAVQPGDFKIDYQPVFTGAGEVTMTIRDANGAARTVTQSFYTSPRLLREGLDDFSLEAGFLRRDFGARSFSYGAPFAAGFWRHGLGDGLTLSGRMEASEDGQMAGLGFGALLSSWGEISLAAAGSHGRSGDGFLWRAQVQRITARYSVTASYMQEDAYFTQVGEDDPVPAGRREWVVAGSLALGGRGTINAHYLDSEGGEGDRFSTGSLSYAASLGAAWVTLGARRTRFSDSRTNGLFGSLTLPLGARSSAGLFVEGGRTAASFSRNPPPDAGWGYRFLASRQADAPVQMEGGVTWRTAAGDVDLSASRMGEMEGMRFQARGALLRVGGRIIATPQLDYAFAVVDVAADQDVTVFFENRPVARKAEPGRPAIVTGLQPYAANRIAIDLDALPIDTVVTSAEQVAVPGYRQAVRIGFGGAAAHPVTLRLVDGGGAAIAEGLTVTMEGAAPGISGHGGEVYLADAHEGQEIWLSGPAVACRAIVPALPGAAGAARMGPVRCVPDREGKR</sequence>
<dbReference type="EMBL" id="BEWI01000032">
    <property type="protein sequence ID" value="GAY22526.1"/>
    <property type="molecule type" value="Genomic_DNA"/>
</dbReference>
<dbReference type="GO" id="GO:0009279">
    <property type="term" value="C:cell outer membrane"/>
    <property type="evidence" value="ECO:0007669"/>
    <property type="project" value="TreeGrafter"/>
</dbReference>
<reference evidence="1 2" key="2">
    <citation type="journal article" date="2013" name="Environ. Sci. Technol.">
        <title>The 4-tert-butylphenol-utilizing bacterium Sphingobium fuliginis OMI can degrade bisphenols via phenolic ring hydroxylation and meta-cleavage pathway.</title>
        <authorList>
            <person name="Ogata Y."/>
            <person name="Goda S."/>
            <person name="Toyama T."/>
            <person name="Sei K."/>
            <person name="Ike M."/>
        </authorList>
    </citation>
    <scope>NUCLEOTIDE SEQUENCE [LARGE SCALE GENOMIC DNA]</scope>
    <source>
        <strain evidence="1 2">OMI</strain>
    </source>
</reference>
<evidence type="ECO:0000313" key="1">
    <source>
        <dbReference type="EMBL" id="GAY22526.1"/>
    </source>
</evidence>
<dbReference type="RefSeq" id="WP_099186178.1">
    <property type="nucleotide sequence ID" value="NZ_BEWI01000032.1"/>
</dbReference>
<gene>
    <name evidence="1" type="ORF">SFOMI_3083</name>
</gene>
<dbReference type="InterPro" id="IPR000015">
    <property type="entry name" value="Fimb_usher"/>
</dbReference>
<accession>A0A292ZHW8</accession>
<evidence type="ECO:0000313" key="2">
    <source>
        <dbReference type="Proteomes" id="UP000221538"/>
    </source>
</evidence>
<dbReference type="GO" id="GO:0015473">
    <property type="term" value="F:fimbrial usher porin activity"/>
    <property type="evidence" value="ECO:0007669"/>
    <property type="project" value="InterPro"/>
</dbReference>
<protein>
    <submittedName>
        <fullName evidence="1">Sigma-fimbriae usher protein</fullName>
    </submittedName>
</protein>
<dbReference type="Gene3D" id="2.60.40.2610">
    <property type="entry name" value="Outer membrane usher protein FimD, plug domain"/>
    <property type="match status" value="1"/>
</dbReference>
<dbReference type="Pfam" id="PF00577">
    <property type="entry name" value="Usher"/>
    <property type="match status" value="2"/>
</dbReference>
<dbReference type="Proteomes" id="UP000221538">
    <property type="component" value="Unassembled WGS sequence"/>
</dbReference>
<dbReference type="GO" id="GO:0009297">
    <property type="term" value="P:pilus assembly"/>
    <property type="evidence" value="ECO:0007669"/>
    <property type="project" value="InterPro"/>
</dbReference>
<dbReference type="AlphaFoldDB" id="A0A292ZHW8"/>